<evidence type="ECO:0000256" key="3">
    <source>
        <dbReference type="ARBA" id="ARBA00011994"/>
    </source>
</evidence>
<name>A0A1I3SM96_9ACTN</name>
<dbReference type="RefSeq" id="WP_093887959.1">
    <property type="nucleotide sequence ID" value="NZ_FOQY01000010.1"/>
</dbReference>
<organism evidence="18 19">
    <name type="scientific">Streptosporangium canum</name>
    <dbReference type="NCBI Taxonomy" id="324952"/>
    <lineage>
        <taxon>Bacteria</taxon>
        <taxon>Bacillati</taxon>
        <taxon>Actinomycetota</taxon>
        <taxon>Actinomycetes</taxon>
        <taxon>Streptosporangiales</taxon>
        <taxon>Streptosporangiaceae</taxon>
        <taxon>Streptosporangium</taxon>
    </lineage>
</organism>
<sequence>MPKYVYDFTEGNKDLKDLLGGKGANLAEMTNLGLPVPPGFTITTDACRRFLDDGTLPAGLEEEVSLHLAALEEQMGRRLGQADDPLLVSVRSGAKFSMPGMMDTVLNIGLNDESVHGLAKQAGGNERFAWDSYRRLIQMFGKTVQGIEAALFDDALEEIKNGRDDLELEAADFQRLVETYKGVVRAQTGQDFPADPHQQMRMAVKAVFDSWNAPRAILYRRQERIPADLGTAVNICSMVFGNCGMDSGTGVAFTRDPGSGHQGVYGDYLQNAQGEDVVAGIRNTMSLQELEGIDKPVYDELMQIMEKLENHYRDLCDIEFTVERGKLWMLQTRVGKRTAGAAFRIAVQLADQGLIDLDEAVMRVTGAQLAQLMFPRFGKDADSTKITTGMNASPGAAVGKAVFSSERAVELAARGEAVILVRHETNPDDLAGMIAAQGVLTSRGGKTSHAAVVARGMGKTCVCGAEELEVSAKERRFTAPGGVVVSEGDVISIDGSSGAVYLGEVPVVASPVVEYFEGALDQDDELVQAVHRLMSHADASRRLDVRANADNAEDAARARRFGAQGIGLCRTEHMFLGDRRQLVEDLVLATSPQERERALAALEPLQKADFTGIFQAMEGLPVTIRLIDPPLHEFLPDYTELSVKVALAGERAGDKDRRLLAAVKRLHEQNPMLGLRGVRLGLVIPGLFAMQVRAIAEAAKAVPGARAEIMIPLVAAVQELETVKDEARAILAEVGVEALVGTMIEVPRAALTAGQIAEAAEFFSFGTNDLTQMTWGFSRDDVEAAFFSKYLELGVFGVSPFESLDRDGVGRLVRIAAEEGRRTRPDLKLGICGEHGGDPDSIHFCHQAGLDYVSCSPFRIPVARLEAGRAALVCADSDTR</sequence>
<dbReference type="SUPFAM" id="SSF51621">
    <property type="entry name" value="Phosphoenolpyruvate/pyruvate domain"/>
    <property type="match status" value="1"/>
</dbReference>
<dbReference type="InterPro" id="IPR008279">
    <property type="entry name" value="PEP-util_enz_mobile_dom"/>
</dbReference>
<feature type="binding site" evidence="13">
    <location>
        <position position="570"/>
    </location>
    <ligand>
        <name>substrate</name>
    </ligand>
</feature>
<dbReference type="Gene3D" id="1.10.189.10">
    <property type="entry name" value="Pyruvate Phosphate Dikinase, domain 2"/>
    <property type="match status" value="1"/>
</dbReference>
<feature type="binding site" evidence="14">
    <location>
        <position position="745"/>
    </location>
    <ligand>
        <name>Mg(2+)</name>
        <dbReference type="ChEBI" id="CHEBI:18420"/>
    </ligand>
</feature>
<proteinExistence type="inferred from homology"/>
<reference evidence="19" key="1">
    <citation type="submission" date="2016-10" db="EMBL/GenBank/DDBJ databases">
        <authorList>
            <person name="Varghese N."/>
            <person name="Submissions S."/>
        </authorList>
    </citation>
    <scope>NUCLEOTIDE SEQUENCE [LARGE SCALE GENOMIC DNA]</scope>
    <source>
        <strain evidence="19">CGMCC 4.2126</strain>
    </source>
</reference>
<dbReference type="InterPro" id="IPR036637">
    <property type="entry name" value="Phosphohistidine_dom_sf"/>
</dbReference>
<feature type="binding site" evidence="13">
    <location>
        <position position="768"/>
    </location>
    <ligand>
        <name>substrate</name>
    </ligand>
</feature>
<dbReference type="InterPro" id="IPR010121">
    <property type="entry name" value="Pyruvate_phosphate_dikinase"/>
</dbReference>
<evidence type="ECO:0000256" key="5">
    <source>
        <dbReference type="ARBA" id="ARBA00022679"/>
    </source>
</evidence>
<dbReference type="EMBL" id="FOQY01000010">
    <property type="protein sequence ID" value="SFJ59322.1"/>
    <property type="molecule type" value="Genomic_DNA"/>
</dbReference>
<dbReference type="InterPro" id="IPR040442">
    <property type="entry name" value="Pyrv_kinase-like_dom_sf"/>
</dbReference>
<feature type="binding site" evidence="13">
    <location>
        <position position="769"/>
    </location>
    <ligand>
        <name>substrate</name>
    </ligand>
</feature>
<feature type="active site" description="Tele-phosphohistidine intermediate" evidence="12">
    <location>
        <position position="449"/>
    </location>
</feature>
<dbReference type="Gene3D" id="3.30.1490.20">
    <property type="entry name" value="ATP-grasp fold, A domain"/>
    <property type="match status" value="1"/>
</dbReference>
<dbReference type="NCBIfam" id="TIGR01828">
    <property type="entry name" value="pyru_phos_dikin"/>
    <property type="match status" value="1"/>
</dbReference>
<evidence type="ECO:0000256" key="9">
    <source>
        <dbReference type="ARBA" id="ARBA00022840"/>
    </source>
</evidence>
<dbReference type="SUPFAM" id="SSF52009">
    <property type="entry name" value="Phosphohistidine domain"/>
    <property type="match status" value="1"/>
</dbReference>
<evidence type="ECO:0000256" key="2">
    <source>
        <dbReference type="ARBA" id="ARBA00007837"/>
    </source>
</evidence>
<dbReference type="SUPFAM" id="SSF56059">
    <property type="entry name" value="Glutathione synthetase ATP-binding domain-like"/>
    <property type="match status" value="1"/>
</dbReference>
<dbReference type="GO" id="GO:0050242">
    <property type="term" value="F:pyruvate, phosphate dikinase activity"/>
    <property type="evidence" value="ECO:0007669"/>
    <property type="project" value="UniProtKB-UniRule"/>
</dbReference>
<evidence type="ECO:0000256" key="1">
    <source>
        <dbReference type="ARBA" id="ARBA00001946"/>
    </source>
</evidence>
<dbReference type="Gene3D" id="3.30.470.20">
    <property type="entry name" value="ATP-grasp fold, B domain"/>
    <property type="match status" value="1"/>
</dbReference>
<evidence type="ECO:0000256" key="13">
    <source>
        <dbReference type="PIRSR" id="PIRSR000853-2"/>
    </source>
</evidence>
<dbReference type="GO" id="GO:0046872">
    <property type="term" value="F:metal ion binding"/>
    <property type="evidence" value="ECO:0007669"/>
    <property type="project" value="UniProtKB-UniRule"/>
</dbReference>
<dbReference type="PIRSF" id="PIRSF000853">
    <property type="entry name" value="PPDK"/>
    <property type="match status" value="1"/>
</dbReference>
<dbReference type="GO" id="GO:0016301">
    <property type="term" value="F:kinase activity"/>
    <property type="evidence" value="ECO:0007669"/>
    <property type="project" value="UniProtKB-UniRule"/>
</dbReference>
<keyword evidence="19" id="KW-1185">Reference proteome</keyword>
<dbReference type="Pfam" id="PF02896">
    <property type="entry name" value="PEP-utilizers_C"/>
    <property type="match status" value="1"/>
</dbReference>
<evidence type="ECO:0000256" key="7">
    <source>
        <dbReference type="ARBA" id="ARBA00022741"/>
    </source>
</evidence>
<evidence type="ECO:0000313" key="18">
    <source>
        <dbReference type="EMBL" id="SFJ59322.1"/>
    </source>
</evidence>
<evidence type="ECO:0000256" key="12">
    <source>
        <dbReference type="PIRSR" id="PIRSR000853-1"/>
    </source>
</evidence>
<feature type="binding site" evidence="13">
    <location>
        <position position="625"/>
    </location>
    <ligand>
        <name>substrate</name>
    </ligand>
</feature>
<comment type="catalytic activity">
    <reaction evidence="11">
        <text>pyruvate + phosphate + ATP = phosphoenolpyruvate + AMP + diphosphate + H(+)</text>
        <dbReference type="Rhea" id="RHEA:10756"/>
        <dbReference type="ChEBI" id="CHEBI:15361"/>
        <dbReference type="ChEBI" id="CHEBI:15378"/>
        <dbReference type="ChEBI" id="CHEBI:30616"/>
        <dbReference type="ChEBI" id="CHEBI:33019"/>
        <dbReference type="ChEBI" id="CHEBI:43474"/>
        <dbReference type="ChEBI" id="CHEBI:58702"/>
        <dbReference type="ChEBI" id="CHEBI:456215"/>
        <dbReference type="EC" id="2.7.9.1"/>
    </reaction>
</comment>
<dbReference type="Gene3D" id="1.20.80.30">
    <property type="match status" value="1"/>
</dbReference>
<dbReference type="Gene3D" id="3.20.20.60">
    <property type="entry name" value="Phosphoenolpyruvate-binding domains"/>
    <property type="match status" value="1"/>
</dbReference>
<comment type="similarity">
    <text evidence="2 11">Belongs to the PEP-utilizing enzyme family.</text>
</comment>
<keyword evidence="7" id="KW-0547">Nucleotide-binding</keyword>
<gene>
    <name evidence="18" type="ORF">SAMN05216275_11099</name>
</gene>
<dbReference type="Proteomes" id="UP000199111">
    <property type="component" value="Unassembled WGS sequence"/>
</dbReference>
<accession>A0A1I3SM96</accession>
<feature type="binding site" evidence="13">
    <location>
        <position position="767"/>
    </location>
    <ligand>
        <name>substrate</name>
    </ligand>
</feature>
<dbReference type="InterPro" id="IPR013815">
    <property type="entry name" value="ATP_grasp_subdomain_1"/>
</dbReference>
<evidence type="ECO:0000256" key="14">
    <source>
        <dbReference type="PIRSR" id="PIRSR000853-3"/>
    </source>
</evidence>
<keyword evidence="9" id="KW-0067">ATP-binding</keyword>
<dbReference type="Gene3D" id="3.50.30.10">
    <property type="entry name" value="Phosphohistidine domain"/>
    <property type="match status" value="1"/>
</dbReference>
<evidence type="ECO:0000256" key="10">
    <source>
        <dbReference type="ARBA" id="ARBA00022842"/>
    </source>
</evidence>
<dbReference type="Pfam" id="PF00391">
    <property type="entry name" value="PEP-utilizers"/>
    <property type="match status" value="1"/>
</dbReference>
<dbReference type="PROSITE" id="PS00370">
    <property type="entry name" value="PEP_ENZYMES_PHOS_SITE"/>
    <property type="match status" value="1"/>
</dbReference>
<feature type="domain" description="PEP-utilising enzyme mobile" evidence="15">
    <location>
        <begin position="417"/>
        <end position="498"/>
    </location>
</feature>
<keyword evidence="6 14" id="KW-0479">Metal-binding</keyword>
<keyword evidence="5" id="KW-0808">Transferase</keyword>
<feature type="binding site" evidence="13">
    <location>
        <position position="766"/>
    </location>
    <ligand>
        <name>substrate</name>
    </ligand>
</feature>
<dbReference type="GO" id="GO:0005524">
    <property type="term" value="F:ATP binding"/>
    <property type="evidence" value="ECO:0007669"/>
    <property type="project" value="UniProtKB-UniRule"/>
</dbReference>
<dbReference type="NCBIfam" id="NF004531">
    <property type="entry name" value="PRK05878.1"/>
    <property type="match status" value="1"/>
</dbReference>
<feature type="domain" description="Pyruvate phosphate dikinase AMP/ATP-binding" evidence="16">
    <location>
        <begin position="295"/>
        <end position="339"/>
    </location>
</feature>
<dbReference type="PANTHER" id="PTHR22931">
    <property type="entry name" value="PHOSPHOENOLPYRUVATE DIKINASE-RELATED"/>
    <property type="match status" value="1"/>
</dbReference>
<feature type="binding site" evidence="14">
    <location>
        <position position="769"/>
    </location>
    <ligand>
        <name>Mg(2+)</name>
        <dbReference type="ChEBI" id="CHEBI:18420"/>
    </ligand>
</feature>
<dbReference type="AlphaFoldDB" id="A0A1I3SM96"/>
<dbReference type="InterPro" id="IPR000121">
    <property type="entry name" value="PEP_util_C"/>
</dbReference>
<protein>
    <recommendedName>
        <fullName evidence="4 11">Pyruvate, phosphate dikinase</fullName>
        <ecNumber evidence="3 11">2.7.9.1</ecNumber>
    </recommendedName>
</protein>
<dbReference type="InterPro" id="IPR018274">
    <property type="entry name" value="PEP_util_AS"/>
</dbReference>
<feature type="domain" description="PEP-utilising enzyme C-terminal" evidence="17">
    <location>
        <begin position="528"/>
        <end position="868"/>
    </location>
</feature>
<evidence type="ECO:0000256" key="6">
    <source>
        <dbReference type="ARBA" id="ARBA00022723"/>
    </source>
</evidence>
<dbReference type="EC" id="2.7.9.1" evidence="3 11"/>
<evidence type="ECO:0000259" key="17">
    <source>
        <dbReference type="Pfam" id="PF02896"/>
    </source>
</evidence>
<evidence type="ECO:0000259" key="15">
    <source>
        <dbReference type="Pfam" id="PF00391"/>
    </source>
</evidence>
<comment type="cofactor">
    <cofactor evidence="1 11 14">
        <name>Mg(2+)</name>
        <dbReference type="ChEBI" id="CHEBI:18420"/>
    </cofactor>
</comment>
<dbReference type="PANTHER" id="PTHR22931:SF9">
    <property type="entry name" value="PYRUVATE, PHOSPHATE DIKINASE 1, CHLOROPLASTIC"/>
    <property type="match status" value="1"/>
</dbReference>
<evidence type="ECO:0000256" key="4">
    <source>
        <dbReference type="ARBA" id="ARBA00020138"/>
    </source>
</evidence>
<dbReference type="Pfam" id="PF01326">
    <property type="entry name" value="PPDK_N"/>
    <property type="match status" value="2"/>
</dbReference>
<evidence type="ECO:0000313" key="19">
    <source>
        <dbReference type="Proteomes" id="UP000199111"/>
    </source>
</evidence>
<feature type="domain" description="Pyruvate phosphate dikinase AMP/ATP-binding" evidence="16">
    <location>
        <begin position="60"/>
        <end position="283"/>
    </location>
</feature>
<dbReference type="GeneID" id="96299162"/>
<keyword evidence="10 14" id="KW-0460">Magnesium</keyword>
<keyword evidence="8 18" id="KW-0418">Kinase</keyword>
<evidence type="ECO:0000256" key="11">
    <source>
        <dbReference type="PIRNR" id="PIRNR000853"/>
    </source>
</evidence>
<evidence type="ECO:0000256" key="8">
    <source>
        <dbReference type="ARBA" id="ARBA00022777"/>
    </source>
</evidence>
<dbReference type="InterPro" id="IPR015813">
    <property type="entry name" value="Pyrv/PenolPyrv_kinase-like_dom"/>
</dbReference>
<evidence type="ECO:0000259" key="16">
    <source>
        <dbReference type="Pfam" id="PF01326"/>
    </source>
</evidence>
<dbReference type="InterPro" id="IPR002192">
    <property type="entry name" value="PPDK_AMP/ATP-bd"/>
</dbReference>
<feature type="binding site" evidence="13">
    <location>
        <position position="745"/>
    </location>
    <ligand>
        <name>substrate</name>
    </ligand>
</feature>
<feature type="active site" description="Proton donor" evidence="12">
    <location>
        <position position="832"/>
    </location>
</feature>
<keyword evidence="18" id="KW-0670">Pyruvate</keyword>